<proteinExistence type="predicted"/>
<dbReference type="InterPro" id="IPR025212">
    <property type="entry name" value="CAD_CENP-Q"/>
</dbReference>
<gene>
    <name evidence="2" type="ORF">FGG08_001092</name>
</gene>
<evidence type="ECO:0000313" key="2">
    <source>
        <dbReference type="EMBL" id="KAH0544863.1"/>
    </source>
</evidence>
<protein>
    <submittedName>
        <fullName evidence="2">Uncharacterized protein</fullName>
    </submittedName>
</protein>
<reference evidence="2" key="1">
    <citation type="submission" date="2021-03" db="EMBL/GenBank/DDBJ databases">
        <title>Comparative genomics and phylogenomic investigation of the class Geoglossomycetes provide insights into ecological specialization and systematics.</title>
        <authorList>
            <person name="Melie T."/>
            <person name="Pirro S."/>
            <person name="Miller A.N."/>
            <person name="Quandt A."/>
        </authorList>
    </citation>
    <scope>NUCLEOTIDE SEQUENCE</scope>
    <source>
        <strain evidence="2">GBOQ0MN5Z8</strain>
    </source>
</reference>
<evidence type="ECO:0000256" key="1">
    <source>
        <dbReference type="SAM" id="MobiDB-lite"/>
    </source>
</evidence>
<dbReference type="Pfam" id="PF13094">
    <property type="entry name" value="CENP-Q"/>
    <property type="match status" value="1"/>
</dbReference>
<comment type="caution">
    <text evidence="2">The sequence shown here is derived from an EMBL/GenBank/DDBJ whole genome shotgun (WGS) entry which is preliminary data.</text>
</comment>
<dbReference type="EMBL" id="JAGHQL010000013">
    <property type="protein sequence ID" value="KAH0544863.1"/>
    <property type="molecule type" value="Genomic_DNA"/>
</dbReference>
<feature type="region of interest" description="Disordered" evidence="1">
    <location>
        <begin position="1"/>
        <end position="29"/>
    </location>
</feature>
<name>A0A9P8ICA6_9PEZI</name>
<dbReference type="Proteomes" id="UP000698800">
    <property type="component" value="Unassembled WGS sequence"/>
</dbReference>
<feature type="region of interest" description="Disordered" evidence="1">
    <location>
        <begin position="72"/>
        <end position="94"/>
    </location>
</feature>
<evidence type="ECO:0000313" key="3">
    <source>
        <dbReference type="Proteomes" id="UP000698800"/>
    </source>
</evidence>
<keyword evidence="3" id="KW-1185">Reference proteome</keyword>
<dbReference type="AlphaFoldDB" id="A0A9P8ICA6"/>
<accession>A0A9P8ICA6</accession>
<organism evidence="2 3">
    <name type="scientific">Glutinoglossum americanum</name>
    <dbReference type="NCBI Taxonomy" id="1670608"/>
    <lineage>
        <taxon>Eukaryota</taxon>
        <taxon>Fungi</taxon>
        <taxon>Dikarya</taxon>
        <taxon>Ascomycota</taxon>
        <taxon>Pezizomycotina</taxon>
        <taxon>Geoglossomycetes</taxon>
        <taxon>Geoglossales</taxon>
        <taxon>Geoglossaceae</taxon>
        <taxon>Glutinoglossum</taxon>
    </lineage>
</organism>
<feature type="compositionally biased region" description="Basic residues" evidence="1">
    <location>
        <begin position="85"/>
        <end position="94"/>
    </location>
</feature>
<sequence>MYAIDMWTNRARSSGLSTDAPGEAGSRQALSANATPQITKQNALHSAEELRRWLQHARGSADDLPRQMLRRVNRHNPGQRDGKSVKKTRPTVTRKQRKWMKARKERNLTPQVRRIPRQIVTGKWDVLPQAAQEQVRELLKAIEQPVLMSYRNHRRREEAQSILGSVLRKLTTKIPRMPFPSQAKDVHFNYEMLLDANRTLEANLTPAMHSINLLTAEIDREELLLQADETKLSDLMGNAKAAESSRKLKARQLHPLLKVTKAAGTEDDADSIGLVDVGLVKAVRLDVWTKIPQYHCMLLIVDMKFQPDEALAPLVKQLDGHLKSLGENTAQIKVLGDALAGTKAMVDDALYKCLGTWQYEKIISI</sequence>
<dbReference type="OrthoDB" id="2420947at2759"/>